<dbReference type="AlphaFoldDB" id="A0A0F9GUZ6"/>
<accession>A0A0F9GUZ6</accession>
<organism evidence="1">
    <name type="scientific">marine sediment metagenome</name>
    <dbReference type="NCBI Taxonomy" id="412755"/>
    <lineage>
        <taxon>unclassified sequences</taxon>
        <taxon>metagenomes</taxon>
        <taxon>ecological metagenomes</taxon>
    </lineage>
</organism>
<dbReference type="EMBL" id="LAZR01027046">
    <property type="protein sequence ID" value="KKL66927.1"/>
    <property type="molecule type" value="Genomic_DNA"/>
</dbReference>
<evidence type="ECO:0000313" key="1">
    <source>
        <dbReference type="EMBL" id="KKL66927.1"/>
    </source>
</evidence>
<sequence length="92" mass="10411">GEHPFHVKDSILNLLFSKDLQMTGAETIKQNILAMKLEACSEDVILLEDEEFARIVKAFAVHTGFGRNEVELLKRIQDAETVEAETVKLREV</sequence>
<name>A0A0F9GUZ6_9ZZZZ</name>
<reference evidence="1" key="1">
    <citation type="journal article" date="2015" name="Nature">
        <title>Complex archaea that bridge the gap between prokaryotes and eukaryotes.</title>
        <authorList>
            <person name="Spang A."/>
            <person name="Saw J.H."/>
            <person name="Jorgensen S.L."/>
            <person name="Zaremba-Niedzwiedzka K."/>
            <person name="Martijn J."/>
            <person name="Lind A.E."/>
            <person name="van Eijk R."/>
            <person name="Schleper C."/>
            <person name="Guy L."/>
            <person name="Ettema T.J."/>
        </authorList>
    </citation>
    <scope>NUCLEOTIDE SEQUENCE</scope>
</reference>
<gene>
    <name evidence="1" type="ORF">LCGC14_2140060</name>
</gene>
<comment type="caution">
    <text evidence="1">The sequence shown here is derived from an EMBL/GenBank/DDBJ whole genome shotgun (WGS) entry which is preliminary data.</text>
</comment>
<proteinExistence type="predicted"/>
<feature type="non-terminal residue" evidence="1">
    <location>
        <position position="1"/>
    </location>
</feature>
<protein>
    <submittedName>
        <fullName evidence="1">Uncharacterized protein</fullName>
    </submittedName>
</protein>